<evidence type="ECO:0000313" key="1">
    <source>
        <dbReference type="EMBL" id="WNH08611.1"/>
    </source>
</evidence>
<accession>A0ABY9XS45</accession>
<sequence length="198" mass="23785">MPSQSFFQYCEELLIKYKDDFRIWNIGGYKFPGLKGDDYSYTFSRYPHIWGWATWADRWKSYDVEIKNFKDNRDIIFQYEYFKESYQNNHIGKILDNVVSGGIDTWDYQWGFTLRSNNALSIRPKKNLVSNIGFGTDDATHTKSINKEIEDNLAEELDLPLKHPDFVMVYNIDDQIFEKKYRDFRFLSKLKRKINNLF</sequence>
<organism evidence="1 2">
    <name type="scientific">Thalassobellus suaedae</name>
    <dbReference type="NCBI Taxonomy" id="3074124"/>
    <lineage>
        <taxon>Bacteria</taxon>
        <taxon>Pseudomonadati</taxon>
        <taxon>Bacteroidota</taxon>
        <taxon>Flavobacteriia</taxon>
        <taxon>Flavobacteriales</taxon>
        <taxon>Flavobacteriaceae</taxon>
        <taxon>Thalassobellus</taxon>
    </lineage>
</organism>
<evidence type="ECO:0000313" key="2">
    <source>
        <dbReference type="Proteomes" id="UP001302806"/>
    </source>
</evidence>
<protein>
    <submittedName>
        <fullName evidence="1">Uncharacterized protein</fullName>
    </submittedName>
</protein>
<dbReference type="RefSeq" id="WP_415865239.1">
    <property type="nucleotide sequence ID" value="NZ_CP134537.1"/>
</dbReference>
<gene>
    <name evidence="1" type="ORF">RHP51_16145</name>
</gene>
<proteinExistence type="predicted"/>
<dbReference type="InterPro" id="IPR029044">
    <property type="entry name" value="Nucleotide-diphossugar_trans"/>
</dbReference>
<dbReference type="Proteomes" id="UP001302806">
    <property type="component" value="Chromosome"/>
</dbReference>
<dbReference type="EMBL" id="CP134537">
    <property type="protein sequence ID" value="WNH08611.1"/>
    <property type="molecule type" value="Genomic_DNA"/>
</dbReference>
<reference evidence="1 2" key="1">
    <citation type="submission" date="2023-09" db="EMBL/GenBank/DDBJ databases">
        <title>Thalassobella suaedae gen. nov., sp. nov., a marine bacterium of the family Flavobacteriaceae isolated from a halophyte Suaeda japonica.</title>
        <authorList>
            <person name="Lee S.Y."/>
            <person name="Hwang C.Y."/>
        </authorList>
    </citation>
    <scope>NUCLEOTIDE SEQUENCE [LARGE SCALE GENOMIC DNA]</scope>
    <source>
        <strain evidence="1 2">HL-DH14</strain>
    </source>
</reference>
<dbReference type="Gene3D" id="3.90.550.10">
    <property type="entry name" value="Spore Coat Polysaccharide Biosynthesis Protein SpsA, Chain A"/>
    <property type="match status" value="1"/>
</dbReference>
<name>A0ABY9XS45_9FLAO</name>